<comment type="subcellular location">
    <subcellularLocation>
        <location evidence="1">Membrane</location>
        <topology evidence="1">Multi-pass membrane protein</topology>
    </subcellularLocation>
</comment>
<evidence type="ECO:0000256" key="8">
    <source>
        <dbReference type="ARBA" id="ARBA00023214"/>
    </source>
</evidence>
<feature type="transmembrane region" description="Helical" evidence="10">
    <location>
        <begin position="356"/>
        <end position="384"/>
    </location>
</feature>
<feature type="transmembrane region" description="Helical" evidence="10">
    <location>
        <begin position="230"/>
        <end position="250"/>
    </location>
</feature>
<feature type="transmembrane region" description="Helical" evidence="10">
    <location>
        <begin position="155"/>
        <end position="179"/>
    </location>
</feature>
<dbReference type="Pfam" id="PF00654">
    <property type="entry name" value="Voltage_CLC"/>
    <property type="match status" value="1"/>
</dbReference>
<gene>
    <name evidence="11" type="ORF">HER31_18465</name>
</gene>
<keyword evidence="6 10" id="KW-0472">Membrane</keyword>
<keyword evidence="7" id="KW-0869">Chloride channel</keyword>
<name>A0A6H1UHX7_9GAMM</name>
<feature type="transmembrane region" description="Helical" evidence="10">
    <location>
        <begin position="391"/>
        <end position="411"/>
    </location>
</feature>
<evidence type="ECO:0000256" key="5">
    <source>
        <dbReference type="ARBA" id="ARBA00023065"/>
    </source>
</evidence>
<dbReference type="InterPro" id="IPR050368">
    <property type="entry name" value="ClC-type_chloride_channel"/>
</dbReference>
<dbReference type="InterPro" id="IPR001807">
    <property type="entry name" value="ClC"/>
</dbReference>
<organism evidence="11 12">
    <name type="scientific">Ferrimonas lipolytica</name>
    <dbReference type="NCBI Taxonomy" id="2724191"/>
    <lineage>
        <taxon>Bacteria</taxon>
        <taxon>Pseudomonadati</taxon>
        <taxon>Pseudomonadota</taxon>
        <taxon>Gammaproteobacteria</taxon>
        <taxon>Alteromonadales</taxon>
        <taxon>Ferrimonadaceae</taxon>
        <taxon>Ferrimonas</taxon>
    </lineage>
</organism>
<keyword evidence="3 10" id="KW-0812">Transmembrane</keyword>
<evidence type="ECO:0000256" key="9">
    <source>
        <dbReference type="ARBA" id="ARBA00023303"/>
    </source>
</evidence>
<keyword evidence="2" id="KW-0813">Transport</keyword>
<evidence type="ECO:0000256" key="6">
    <source>
        <dbReference type="ARBA" id="ARBA00023136"/>
    </source>
</evidence>
<evidence type="ECO:0000256" key="3">
    <source>
        <dbReference type="ARBA" id="ARBA00022692"/>
    </source>
</evidence>
<keyword evidence="9" id="KW-0407">Ion channel</keyword>
<dbReference type="EMBL" id="CP051180">
    <property type="protein sequence ID" value="QIZ78707.1"/>
    <property type="molecule type" value="Genomic_DNA"/>
</dbReference>
<evidence type="ECO:0000256" key="2">
    <source>
        <dbReference type="ARBA" id="ARBA00022448"/>
    </source>
</evidence>
<keyword evidence="5" id="KW-0406">Ion transport</keyword>
<dbReference type="CDD" id="cd00400">
    <property type="entry name" value="Voltage_gated_ClC"/>
    <property type="match status" value="1"/>
</dbReference>
<dbReference type="RefSeq" id="WP_168662929.1">
    <property type="nucleotide sequence ID" value="NZ_CP051180.1"/>
</dbReference>
<dbReference type="PANTHER" id="PTHR43427:SF6">
    <property type="entry name" value="CHLORIDE CHANNEL PROTEIN CLC-E"/>
    <property type="match status" value="1"/>
</dbReference>
<dbReference type="PRINTS" id="PR00762">
    <property type="entry name" value="CLCHANNEL"/>
</dbReference>
<accession>A0A6H1UHX7</accession>
<feature type="transmembrane region" description="Helical" evidence="10">
    <location>
        <begin position="100"/>
        <end position="120"/>
    </location>
</feature>
<feature type="transmembrane region" description="Helical" evidence="10">
    <location>
        <begin position="20"/>
        <end position="40"/>
    </location>
</feature>
<feature type="transmembrane region" description="Helical" evidence="10">
    <location>
        <begin position="191"/>
        <end position="210"/>
    </location>
</feature>
<dbReference type="KEGG" id="fes:HER31_18465"/>
<dbReference type="AlphaFoldDB" id="A0A6H1UHX7"/>
<evidence type="ECO:0000313" key="11">
    <source>
        <dbReference type="EMBL" id="QIZ78707.1"/>
    </source>
</evidence>
<proteinExistence type="predicted"/>
<dbReference type="Proteomes" id="UP000501602">
    <property type="component" value="Chromosome"/>
</dbReference>
<evidence type="ECO:0000256" key="10">
    <source>
        <dbReference type="SAM" id="Phobius"/>
    </source>
</evidence>
<reference evidence="11 12" key="1">
    <citation type="submission" date="2020-04" db="EMBL/GenBank/DDBJ databases">
        <title>Ferrimonas sp. S7 isolated from sea water.</title>
        <authorList>
            <person name="Bae S.S."/>
            <person name="Baek K."/>
        </authorList>
    </citation>
    <scope>NUCLEOTIDE SEQUENCE [LARGE SCALE GENOMIC DNA]</scope>
    <source>
        <strain evidence="11 12">S7</strain>
    </source>
</reference>
<evidence type="ECO:0000256" key="7">
    <source>
        <dbReference type="ARBA" id="ARBA00023173"/>
    </source>
</evidence>
<keyword evidence="8" id="KW-0868">Chloride</keyword>
<dbReference type="PANTHER" id="PTHR43427">
    <property type="entry name" value="CHLORIDE CHANNEL PROTEIN CLC-E"/>
    <property type="match status" value="1"/>
</dbReference>
<dbReference type="GO" id="GO:0034707">
    <property type="term" value="C:chloride channel complex"/>
    <property type="evidence" value="ECO:0007669"/>
    <property type="project" value="UniProtKB-KW"/>
</dbReference>
<dbReference type="InterPro" id="IPR014743">
    <property type="entry name" value="Cl-channel_core"/>
</dbReference>
<evidence type="ECO:0000256" key="4">
    <source>
        <dbReference type="ARBA" id="ARBA00022989"/>
    </source>
</evidence>
<feature type="transmembrane region" description="Helical" evidence="10">
    <location>
        <begin position="330"/>
        <end position="350"/>
    </location>
</feature>
<keyword evidence="12" id="KW-1185">Reference proteome</keyword>
<evidence type="ECO:0000256" key="1">
    <source>
        <dbReference type="ARBA" id="ARBA00004141"/>
    </source>
</evidence>
<feature type="transmembrane region" description="Helical" evidence="10">
    <location>
        <begin position="60"/>
        <end position="79"/>
    </location>
</feature>
<dbReference type="GO" id="GO:0005254">
    <property type="term" value="F:chloride channel activity"/>
    <property type="evidence" value="ECO:0007669"/>
    <property type="project" value="UniProtKB-KW"/>
</dbReference>
<feature type="transmembrane region" description="Helical" evidence="10">
    <location>
        <begin position="262"/>
        <end position="281"/>
    </location>
</feature>
<dbReference type="Gene3D" id="1.10.3080.10">
    <property type="entry name" value="Clc chloride channel"/>
    <property type="match status" value="1"/>
</dbReference>
<dbReference type="SUPFAM" id="SSF81340">
    <property type="entry name" value="Clc chloride channel"/>
    <property type="match status" value="1"/>
</dbReference>
<sequence length="556" mass="59699">MIADYKYRLSSARLSVQLCLLGLLVGVIASGLIIIFQLSVLKLQDLMWLGAEDFTQLPQWMRVALPISGAAAIAAMIYVSHRHYRRTGIAFVIHRIHKHYGRIPLGSGFNQFVTAVLALITGFSVGREGPAVHIGASAATMITKRWSLPDNTTRILSSCGVAAGISAIFNTPLAGVLFVLEVVLREYKLHYFLPITIAAMTASLGSRLVFGDVHLYSSLELPQMPLEYYPTLVLFGLILGVVAALFSRLLLRTNEVSSGYPLLIRLMAAGLITAIIGFAIPEAMGGEHHVVALSHVADSSVLLLATLLVAKMALSIAAIGLGIPGGIIGPMYGIGALLGGTLCLLFSPLLPSITEYLGIYSALGMTAMMAVCLNAPLAGLVALVELTNNATVILPFLLITVPALLLAHLGLGAKQIFLRQLDVMGLGYRVRPVENALAKTGVLALMHTDLVAVRPDTPESEQLELLKSAPNSHLLMATKQGQTLINLHSDFTDADNCPIDRSDIDGVPDHATLAEVYQLLSPKRRGMVYVYHGDHSCPIGLISWSMLHSFARNSHD</sequence>
<protein>
    <submittedName>
        <fullName evidence="11">Chloride channel protein</fullName>
    </submittedName>
</protein>
<evidence type="ECO:0000313" key="12">
    <source>
        <dbReference type="Proteomes" id="UP000501602"/>
    </source>
</evidence>
<keyword evidence="4 10" id="KW-1133">Transmembrane helix</keyword>
<feature type="transmembrane region" description="Helical" evidence="10">
    <location>
        <begin position="301"/>
        <end position="323"/>
    </location>
</feature>